<dbReference type="Proteomes" id="UP000789831">
    <property type="component" value="Unassembled WGS sequence"/>
</dbReference>
<organism evidence="2 3">
    <name type="scientific">Ambispora gerdemannii</name>
    <dbReference type="NCBI Taxonomy" id="144530"/>
    <lineage>
        <taxon>Eukaryota</taxon>
        <taxon>Fungi</taxon>
        <taxon>Fungi incertae sedis</taxon>
        <taxon>Mucoromycota</taxon>
        <taxon>Glomeromycotina</taxon>
        <taxon>Glomeromycetes</taxon>
        <taxon>Archaeosporales</taxon>
        <taxon>Ambisporaceae</taxon>
        <taxon>Ambispora</taxon>
    </lineage>
</organism>
<sequence>MVSRGKHQKMKDTINRTLLIKVSESSPEAAFKALDGESFLRFTTSHRFGIRLTPSKALRVERKRTRLAQQQMSISTQDHIRQYSRQTNEWTFAWIDETQRQVSDMVNRNEKDHTKNGPKDAVLDNCQG</sequence>
<gene>
    <name evidence="2" type="ORF">AGERDE_LOCUS1882</name>
</gene>
<accession>A0A9N8YSW4</accession>
<keyword evidence="3" id="KW-1185">Reference proteome</keyword>
<evidence type="ECO:0000256" key="1">
    <source>
        <dbReference type="SAM" id="MobiDB-lite"/>
    </source>
</evidence>
<dbReference type="EMBL" id="CAJVPL010000141">
    <property type="protein sequence ID" value="CAG8453793.1"/>
    <property type="molecule type" value="Genomic_DNA"/>
</dbReference>
<proteinExistence type="predicted"/>
<reference evidence="2" key="1">
    <citation type="submission" date="2021-06" db="EMBL/GenBank/DDBJ databases">
        <authorList>
            <person name="Kallberg Y."/>
            <person name="Tangrot J."/>
            <person name="Rosling A."/>
        </authorList>
    </citation>
    <scope>NUCLEOTIDE SEQUENCE</scope>
    <source>
        <strain evidence="2">MT106</strain>
    </source>
</reference>
<comment type="caution">
    <text evidence="2">The sequence shown here is derived from an EMBL/GenBank/DDBJ whole genome shotgun (WGS) entry which is preliminary data.</text>
</comment>
<dbReference type="AlphaFoldDB" id="A0A9N8YSW4"/>
<evidence type="ECO:0000313" key="2">
    <source>
        <dbReference type="EMBL" id="CAG8453793.1"/>
    </source>
</evidence>
<protein>
    <submittedName>
        <fullName evidence="2">13629_t:CDS:1</fullName>
    </submittedName>
</protein>
<feature type="region of interest" description="Disordered" evidence="1">
    <location>
        <begin position="103"/>
        <end position="128"/>
    </location>
</feature>
<name>A0A9N8YSW4_9GLOM</name>
<evidence type="ECO:0000313" key="3">
    <source>
        <dbReference type="Proteomes" id="UP000789831"/>
    </source>
</evidence>
<feature type="compositionally biased region" description="Basic and acidic residues" evidence="1">
    <location>
        <begin position="107"/>
        <end position="122"/>
    </location>
</feature>